<evidence type="ECO:0000256" key="5">
    <source>
        <dbReference type="ARBA" id="ARBA00023163"/>
    </source>
</evidence>
<comment type="function">
    <text evidence="7">Functions as a component of the DNA-binding general transcription factor complex TFIID. Binding of TFIID to a promoter (with or without TATA element) is the initial step in pre-initiation complex (PIC) formation. TFIID plays a key role in the regulation of gene expression by RNA polymerase II through different activities such as transcription activator interaction, core promoter recognition and selectivity, TFIIA and TFIIB interaction, chromatin modification (histone acetylation by TAF1), facilitation of DNA opening and initiation of transcription.</text>
</comment>
<dbReference type="Proteomes" id="UP001365542">
    <property type="component" value="Unassembled WGS sequence"/>
</dbReference>
<feature type="compositionally biased region" description="Basic and acidic residues" evidence="9">
    <location>
        <begin position="315"/>
        <end position="333"/>
    </location>
</feature>
<evidence type="ECO:0000259" key="10">
    <source>
        <dbReference type="Pfam" id="PF05236"/>
    </source>
</evidence>
<feature type="region of interest" description="Disordered" evidence="9">
    <location>
        <begin position="362"/>
        <end position="398"/>
    </location>
</feature>
<feature type="compositionally biased region" description="Low complexity" evidence="9">
    <location>
        <begin position="45"/>
        <end position="54"/>
    </location>
</feature>
<dbReference type="GO" id="GO:0005669">
    <property type="term" value="C:transcription factor TFIID complex"/>
    <property type="evidence" value="ECO:0007669"/>
    <property type="project" value="InterPro"/>
</dbReference>
<evidence type="ECO:0000256" key="2">
    <source>
        <dbReference type="ARBA" id="ARBA00006178"/>
    </source>
</evidence>
<feature type="region of interest" description="Disordered" evidence="9">
    <location>
        <begin position="1"/>
        <end position="68"/>
    </location>
</feature>
<dbReference type="GO" id="GO:0016251">
    <property type="term" value="F:RNA polymerase II general transcription initiation factor activity"/>
    <property type="evidence" value="ECO:0007669"/>
    <property type="project" value="TreeGrafter"/>
</dbReference>
<accession>A0AAV9XDY0</accession>
<feature type="compositionally biased region" description="Low complexity" evidence="9">
    <location>
        <begin position="382"/>
        <end position="398"/>
    </location>
</feature>
<dbReference type="GO" id="GO:0006367">
    <property type="term" value="P:transcription initiation at RNA polymerase II promoter"/>
    <property type="evidence" value="ECO:0007669"/>
    <property type="project" value="TreeGrafter"/>
</dbReference>
<proteinExistence type="inferred from homology"/>
<keyword evidence="6" id="KW-0539">Nucleus</keyword>
<evidence type="ECO:0000256" key="9">
    <source>
        <dbReference type="SAM" id="MobiDB-lite"/>
    </source>
</evidence>
<dbReference type="Pfam" id="PF05236">
    <property type="entry name" value="TAF4"/>
    <property type="match status" value="1"/>
</dbReference>
<evidence type="ECO:0000313" key="11">
    <source>
        <dbReference type="EMBL" id="KAK6539940.1"/>
    </source>
</evidence>
<dbReference type="PANTHER" id="PTHR15138:SF14">
    <property type="entry name" value="TRANSCRIPTION INITIATION FACTOR TFIID SUBUNIT 4"/>
    <property type="match status" value="1"/>
</dbReference>
<keyword evidence="4" id="KW-0805">Transcription regulation</keyword>
<feature type="compositionally biased region" description="Basic and acidic residues" evidence="9">
    <location>
        <begin position="116"/>
        <end position="134"/>
    </location>
</feature>
<gene>
    <name evidence="11" type="ORF">TWF694_008774</name>
</gene>
<feature type="domain" description="Transcription initiation factor TFIID component TAF4 C-terminal" evidence="10">
    <location>
        <begin position="73"/>
        <end position="442"/>
    </location>
</feature>
<comment type="caution">
    <text evidence="11">The sequence shown here is derived from an EMBL/GenBank/DDBJ whole genome shotgun (WGS) entry which is preliminary data.</text>
</comment>
<comment type="subcellular location">
    <subcellularLocation>
        <location evidence="1">Nucleus</location>
    </subcellularLocation>
</comment>
<evidence type="ECO:0000256" key="8">
    <source>
        <dbReference type="ARBA" id="ARBA00031747"/>
    </source>
</evidence>
<evidence type="ECO:0000256" key="1">
    <source>
        <dbReference type="ARBA" id="ARBA00004123"/>
    </source>
</evidence>
<dbReference type="GO" id="GO:0003677">
    <property type="term" value="F:DNA binding"/>
    <property type="evidence" value="ECO:0007669"/>
    <property type="project" value="TreeGrafter"/>
</dbReference>
<sequence length="452" mass="47830">MPNQYTTIAPAGSPPPSQTQMPPVKRARLEPTSTANSPGPGTPISQSAFAASMSMPPPSSTSPIQKPVDTKDLSDVLFSTGVDLQAEEQYLYNDTPAASFNASASMSAGHGIAAEQRLRNREEAENSGKLRHGNDPFLSSTNLQAKIHKKLVDQRLGSSGSPDHFSELISIAVQERVRELLTTSTVYARHRRQGNTLKGVGEWVDVAIGETEGRNGRLRTEQLEGESALSPGGANSRKRSFAMANASFQPAARQPSLVSETAKSLRQIATDERLIEEARIAARLARINGTKPGTPAVEGAAGEVGNPPPGSVAPEPEKRMTAKEAKKAQNSRLDEIQSHKAANETASLMLGGGRKKRYSWMSAGAGGGGGGGSGASTPSRMPGTPGASAGTPGATPGVAASNGPVMYWGKRMGEWNEQGERGKGIQLRDWTLSLEGDGREKRTLQRAYLKMK</sequence>
<evidence type="ECO:0000313" key="12">
    <source>
        <dbReference type="Proteomes" id="UP001365542"/>
    </source>
</evidence>
<dbReference type="PANTHER" id="PTHR15138">
    <property type="entry name" value="TRANSCRIPTION INITIATION FACTOR TFIID SUBUNIT 4"/>
    <property type="match status" value="1"/>
</dbReference>
<feature type="region of interest" description="Disordered" evidence="9">
    <location>
        <begin position="111"/>
        <end position="137"/>
    </location>
</feature>
<evidence type="ECO:0000256" key="7">
    <source>
        <dbReference type="ARBA" id="ARBA00025346"/>
    </source>
</evidence>
<feature type="region of interest" description="Disordered" evidence="9">
    <location>
        <begin position="215"/>
        <end position="237"/>
    </location>
</feature>
<comment type="similarity">
    <text evidence="2">Belongs to the TAF4 family.</text>
</comment>
<evidence type="ECO:0000256" key="6">
    <source>
        <dbReference type="ARBA" id="ARBA00023242"/>
    </source>
</evidence>
<feature type="region of interest" description="Disordered" evidence="9">
    <location>
        <begin position="291"/>
        <end position="333"/>
    </location>
</feature>
<dbReference type="AlphaFoldDB" id="A0AAV9XDY0"/>
<reference evidence="11 12" key="1">
    <citation type="submission" date="2019-10" db="EMBL/GenBank/DDBJ databases">
        <authorList>
            <person name="Palmer J.M."/>
        </authorList>
    </citation>
    <scope>NUCLEOTIDE SEQUENCE [LARGE SCALE GENOMIC DNA]</scope>
    <source>
        <strain evidence="11 12">TWF694</strain>
    </source>
</reference>
<name>A0AAV9XDY0_9PEZI</name>
<feature type="compositionally biased region" description="Gly residues" evidence="9">
    <location>
        <begin position="364"/>
        <end position="374"/>
    </location>
</feature>
<organism evidence="11 12">
    <name type="scientific">Orbilia ellipsospora</name>
    <dbReference type="NCBI Taxonomy" id="2528407"/>
    <lineage>
        <taxon>Eukaryota</taxon>
        <taxon>Fungi</taxon>
        <taxon>Dikarya</taxon>
        <taxon>Ascomycota</taxon>
        <taxon>Pezizomycotina</taxon>
        <taxon>Orbiliomycetes</taxon>
        <taxon>Orbiliales</taxon>
        <taxon>Orbiliaceae</taxon>
        <taxon>Orbilia</taxon>
    </lineage>
</organism>
<protein>
    <recommendedName>
        <fullName evidence="3">Transcription initiation factor TFIID subunit 4</fullName>
    </recommendedName>
    <alternativeName>
        <fullName evidence="8">TBP-associated factor 4</fullName>
    </alternativeName>
</protein>
<evidence type="ECO:0000256" key="4">
    <source>
        <dbReference type="ARBA" id="ARBA00023015"/>
    </source>
</evidence>
<dbReference type="InterPro" id="IPR007900">
    <property type="entry name" value="TAF4_C"/>
</dbReference>
<keyword evidence="5" id="KW-0804">Transcription</keyword>
<evidence type="ECO:0000256" key="3">
    <source>
        <dbReference type="ARBA" id="ARBA00017306"/>
    </source>
</evidence>
<dbReference type="InterPro" id="IPR045144">
    <property type="entry name" value="TAF4"/>
</dbReference>
<dbReference type="EMBL" id="JAVHJO010000005">
    <property type="protein sequence ID" value="KAK6539940.1"/>
    <property type="molecule type" value="Genomic_DNA"/>
</dbReference>
<keyword evidence="12" id="KW-1185">Reference proteome</keyword>